<keyword evidence="1" id="KW-0472">Membrane</keyword>
<keyword evidence="1" id="KW-0812">Transmembrane</keyword>
<dbReference type="Proteomes" id="UP001217500">
    <property type="component" value="Chromosome"/>
</dbReference>
<dbReference type="RefSeq" id="WP_289504628.1">
    <property type="nucleotide sequence ID" value="NZ_CP116805.1"/>
</dbReference>
<name>A0AAE9XPP9_9PROT</name>
<evidence type="ECO:0000313" key="3">
    <source>
        <dbReference type="EMBL" id="WCL54897.1"/>
    </source>
</evidence>
<keyword evidence="2" id="KW-0732">Signal</keyword>
<reference evidence="3" key="1">
    <citation type="submission" date="2023-01" db="EMBL/GenBank/DDBJ databases">
        <title>The genome sequence of Kordiimonadaceae bacterium 6D33.</title>
        <authorList>
            <person name="Liu Y."/>
        </authorList>
    </citation>
    <scope>NUCLEOTIDE SEQUENCE</scope>
    <source>
        <strain evidence="3">6D33</strain>
    </source>
</reference>
<proteinExistence type="predicted"/>
<dbReference type="KEGG" id="gso:PH603_03880"/>
<evidence type="ECO:0000256" key="2">
    <source>
        <dbReference type="SAM" id="SignalP"/>
    </source>
</evidence>
<keyword evidence="4" id="KW-1185">Reference proteome</keyword>
<keyword evidence="1" id="KW-1133">Transmembrane helix</keyword>
<gene>
    <name evidence="3" type="ORF">PH603_03880</name>
</gene>
<organism evidence="3 4">
    <name type="scientific">Gimibacter soli</name>
    <dbReference type="NCBI Taxonomy" id="3024400"/>
    <lineage>
        <taxon>Bacteria</taxon>
        <taxon>Pseudomonadati</taxon>
        <taxon>Pseudomonadota</taxon>
        <taxon>Alphaproteobacteria</taxon>
        <taxon>Kordiimonadales</taxon>
        <taxon>Temperatibacteraceae</taxon>
        <taxon>Gimibacter</taxon>
    </lineage>
</organism>
<accession>A0AAE9XPP9</accession>
<dbReference type="InterPro" id="IPR019088">
    <property type="entry name" value="CHP02186-rel_TM"/>
</dbReference>
<dbReference type="EMBL" id="CP116805">
    <property type="protein sequence ID" value="WCL54897.1"/>
    <property type="molecule type" value="Genomic_DNA"/>
</dbReference>
<dbReference type="Pfam" id="PF09608">
    <property type="entry name" value="Alph_Pro_TM"/>
    <property type="match status" value="1"/>
</dbReference>
<dbReference type="AlphaFoldDB" id="A0AAE9XPP9"/>
<feature type="signal peptide" evidence="2">
    <location>
        <begin position="1"/>
        <end position="19"/>
    </location>
</feature>
<protein>
    <submittedName>
        <fullName evidence="3">TIGR02186 family protein</fullName>
    </submittedName>
</protein>
<feature type="transmembrane region" description="Helical" evidence="1">
    <location>
        <begin position="226"/>
        <end position="246"/>
    </location>
</feature>
<evidence type="ECO:0000313" key="4">
    <source>
        <dbReference type="Proteomes" id="UP001217500"/>
    </source>
</evidence>
<evidence type="ECO:0000256" key="1">
    <source>
        <dbReference type="SAM" id="Phobius"/>
    </source>
</evidence>
<sequence length="249" mass="27112">MKRWLTLLALLAFSAPASALVTDISERRIEIRYSFNGADLILFGAVGSTVLGSDTSGIDIVVVVRGPEAPTKLRRKDRVAGIWVNHASLTLPSAPGYYAVAANRHLADIATPDLFTASGIGFSNLRLAYKGGPGKAEMAPDFMSALKRLRAEDGLLREELDAVKIIGEGLFRTNVRLPANAPVGQYQVDAFVFQDGQLQARNRIDMTVDKEGFERAVYSFAHEWPFFYGLTAVLIALMAGWVAALVGRR</sequence>
<feature type="chain" id="PRO_5041957959" evidence="2">
    <location>
        <begin position="20"/>
        <end position="249"/>
    </location>
</feature>